<dbReference type="RefSeq" id="WP_267992462.1">
    <property type="nucleotide sequence ID" value="NZ_JAPQFC010001286.1"/>
</dbReference>
<proteinExistence type="predicted"/>
<feature type="non-terminal residue" evidence="1">
    <location>
        <position position="1"/>
    </location>
</feature>
<dbReference type="Proteomes" id="UP001077788">
    <property type="component" value="Unassembled WGS sequence"/>
</dbReference>
<sequence length="76" mass="8720">PDVNARIIRWLLLQQFDLTIVDKPRKENVVEDFLSRLTSPTGEEGMVDDQLAEEHLFSISVLSPWFFDIGNYLVAA</sequence>
<reference evidence="1" key="2">
    <citation type="submission" date="2022-12" db="EMBL/GenBank/DDBJ databases">
        <authorList>
            <person name="Kardos G."/>
            <person name="Sarkozi R."/>
            <person name="Laczko L."/>
            <person name="Marton S."/>
            <person name="Makrai L."/>
            <person name="Banyai K."/>
            <person name="Fodor L."/>
        </authorList>
    </citation>
    <scope>NUCLEOTIDE SEQUENCE</scope>
    <source>
        <strain evidence="1">84/14</strain>
    </source>
</reference>
<comment type="caution">
    <text evidence="1">The sequence shown here is derived from an EMBL/GenBank/DDBJ whole genome shotgun (WGS) entry which is preliminary data.</text>
</comment>
<organism evidence="1 2">
    <name type="scientific">Actinobacillus pleuropneumoniae</name>
    <name type="common">Haemophilus pleuropneumoniae</name>
    <dbReference type="NCBI Taxonomy" id="715"/>
    <lineage>
        <taxon>Bacteria</taxon>
        <taxon>Pseudomonadati</taxon>
        <taxon>Pseudomonadota</taxon>
        <taxon>Gammaproteobacteria</taxon>
        <taxon>Pasteurellales</taxon>
        <taxon>Pasteurellaceae</taxon>
        <taxon>Actinobacillus</taxon>
    </lineage>
</organism>
<dbReference type="EMBL" id="JAPQFC010001286">
    <property type="protein sequence ID" value="MCY6525085.1"/>
    <property type="molecule type" value="Genomic_DNA"/>
</dbReference>
<evidence type="ECO:0000313" key="2">
    <source>
        <dbReference type="Proteomes" id="UP001077788"/>
    </source>
</evidence>
<dbReference type="AlphaFoldDB" id="A0A9Q4DKE3"/>
<reference evidence="1" key="1">
    <citation type="journal article" date="2021" name="Vet Sci">
        <title>O-Serogroups and Pathovirotypes of Escherichia coli Isolated from Post-Weaning Piglets Showing Diarrhoea and/or Oedema in South Korea.</title>
        <authorList>
            <person name="Byun J.W."/>
            <person name="Moon B.Y."/>
            <person name="Do K.H."/>
            <person name="Lee K."/>
            <person name="Lee H.Y."/>
            <person name="Kim W.I."/>
            <person name="So B."/>
            <person name="Lee W.K."/>
        </authorList>
    </citation>
    <scope>NUCLEOTIDE SEQUENCE</scope>
    <source>
        <strain evidence="1">84/14</strain>
    </source>
</reference>
<evidence type="ECO:0000313" key="1">
    <source>
        <dbReference type="EMBL" id="MCY6525085.1"/>
    </source>
</evidence>
<name>A0A9Q4DKE3_ACTPL</name>
<gene>
    <name evidence="1" type="ORF">OYG11_12875</name>
</gene>
<protein>
    <submittedName>
        <fullName evidence="1">Uncharacterized protein</fullName>
    </submittedName>
</protein>
<accession>A0A9Q4DKE3</accession>